<proteinExistence type="predicted"/>
<feature type="region of interest" description="Disordered" evidence="1">
    <location>
        <begin position="133"/>
        <end position="175"/>
    </location>
</feature>
<sequence length="204" mass="21251">MLFSLCQSCDDSEAPCTDDNKTSQAQCPDFVPDQKHNSTSSNGLAPAFLGSIPVSETQTPPVSPSQVFLQYECAPSLTFPTDTPPQSACCSHAAAHTEENVAGVRSEDPSCRDYCQSEARDCGSGQALPPGDCGRGQALPPGDCGRSQPSNPEDSAGSKASEPEDSGRSNALQPTDIGCDLEHCGSFHSRALPTVLITGSDKVS</sequence>
<dbReference type="Proteomes" id="UP000193380">
    <property type="component" value="Unassembled WGS sequence"/>
</dbReference>
<dbReference type="PaxDb" id="8022-A0A060WAZ6"/>
<feature type="region of interest" description="Disordered" evidence="1">
    <location>
        <begin position="1"/>
        <end position="44"/>
    </location>
</feature>
<dbReference type="STRING" id="8022.A0A060WAZ6"/>
<protein>
    <submittedName>
        <fullName evidence="2">Uncharacterized protein</fullName>
    </submittedName>
</protein>
<reference evidence="2" key="2">
    <citation type="submission" date="2014-03" db="EMBL/GenBank/DDBJ databases">
        <authorList>
            <person name="Genoscope - CEA"/>
        </authorList>
    </citation>
    <scope>NUCLEOTIDE SEQUENCE</scope>
</reference>
<accession>A0A060WAZ6</accession>
<dbReference type="EMBL" id="FR904406">
    <property type="protein sequence ID" value="CDQ62399.1"/>
    <property type="molecule type" value="Genomic_DNA"/>
</dbReference>
<reference evidence="2" key="1">
    <citation type="journal article" date="2014" name="Nat. Commun.">
        <title>The rainbow trout genome provides novel insights into evolution after whole-genome duplication in vertebrates.</title>
        <authorList>
            <person name="Berthelot C."/>
            <person name="Brunet F."/>
            <person name="Chalopin D."/>
            <person name="Juanchich A."/>
            <person name="Bernard M."/>
            <person name="Noel B."/>
            <person name="Bento P."/>
            <person name="Da Silva C."/>
            <person name="Labadie K."/>
            <person name="Alberti A."/>
            <person name="Aury J.M."/>
            <person name="Louis A."/>
            <person name="Dehais P."/>
            <person name="Bardou P."/>
            <person name="Montfort J."/>
            <person name="Klopp C."/>
            <person name="Cabau C."/>
            <person name="Gaspin C."/>
            <person name="Thorgaard G.H."/>
            <person name="Boussaha M."/>
            <person name="Quillet E."/>
            <person name="Guyomard R."/>
            <person name="Galiana D."/>
            <person name="Bobe J."/>
            <person name="Volff J.N."/>
            <person name="Genet C."/>
            <person name="Wincker P."/>
            <person name="Jaillon O."/>
            <person name="Roest Crollius H."/>
            <person name="Guiguen Y."/>
        </authorList>
    </citation>
    <scope>NUCLEOTIDE SEQUENCE [LARGE SCALE GENOMIC DNA]</scope>
</reference>
<evidence type="ECO:0000313" key="2">
    <source>
        <dbReference type="EMBL" id="CDQ62399.1"/>
    </source>
</evidence>
<organism evidence="2 3">
    <name type="scientific">Oncorhynchus mykiss</name>
    <name type="common">Rainbow trout</name>
    <name type="synonym">Salmo gairdneri</name>
    <dbReference type="NCBI Taxonomy" id="8022"/>
    <lineage>
        <taxon>Eukaryota</taxon>
        <taxon>Metazoa</taxon>
        <taxon>Chordata</taxon>
        <taxon>Craniata</taxon>
        <taxon>Vertebrata</taxon>
        <taxon>Euteleostomi</taxon>
        <taxon>Actinopterygii</taxon>
        <taxon>Neopterygii</taxon>
        <taxon>Teleostei</taxon>
        <taxon>Protacanthopterygii</taxon>
        <taxon>Salmoniformes</taxon>
        <taxon>Salmonidae</taxon>
        <taxon>Salmoninae</taxon>
        <taxon>Oncorhynchus</taxon>
    </lineage>
</organism>
<name>A0A060WAZ6_ONCMY</name>
<evidence type="ECO:0000313" key="3">
    <source>
        <dbReference type="Proteomes" id="UP000193380"/>
    </source>
</evidence>
<dbReference type="AlphaFoldDB" id="A0A060WAZ6"/>
<evidence type="ECO:0000256" key="1">
    <source>
        <dbReference type="SAM" id="MobiDB-lite"/>
    </source>
</evidence>
<gene>
    <name evidence="2" type="ORF">GSONMT00067031001</name>
</gene>